<comment type="subcellular location">
    <subcellularLocation>
        <location evidence="1">Cell membrane</location>
        <topology evidence="1">Multi-pass membrane protein</topology>
    </subcellularLocation>
</comment>
<evidence type="ECO:0000256" key="5">
    <source>
        <dbReference type="ARBA" id="ARBA00023136"/>
    </source>
</evidence>
<dbReference type="EMBL" id="BRXR01000001">
    <property type="protein sequence ID" value="GLC30453.1"/>
    <property type="molecule type" value="Genomic_DNA"/>
</dbReference>
<dbReference type="PANTHER" id="PTHR38825">
    <property type="entry name" value="LYSINE EXPORTER PROTEIN (LYSE/YGGA)"/>
    <property type="match status" value="1"/>
</dbReference>
<sequence>MLELINILKAIIFGFATGLVISVPLGPAGIESVKRTISMGYRVGFVVSLGAISADLAYLLLINAGLSNLLAANKRTEALFWIVAGIILTIIGYVSYKNKKGHKNSALNFFKNGSLGSMPFLTGFLITFTNPMTPSLWLTLSGTVIRAWYYVDLFSYYAFIFSILVGMIAWFALLNYFALKGKQILKPSSNKVSFLFEYINLIIGIGFIIFGLFRLVI</sequence>
<keyword evidence="4 6" id="KW-1133">Transmembrane helix</keyword>
<dbReference type="InterPro" id="IPR001123">
    <property type="entry name" value="LeuE-type"/>
</dbReference>
<evidence type="ECO:0000256" key="3">
    <source>
        <dbReference type="ARBA" id="ARBA00022692"/>
    </source>
</evidence>
<keyword evidence="5 6" id="KW-0472">Membrane</keyword>
<feature type="transmembrane region" description="Helical" evidence="6">
    <location>
        <begin position="157"/>
        <end position="177"/>
    </location>
</feature>
<keyword evidence="2" id="KW-1003">Cell membrane</keyword>
<dbReference type="Proteomes" id="UP001208567">
    <property type="component" value="Unassembled WGS sequence"/>
</dbReference>
<evidence type="ECO:0000313" key="7">
    <source>
        <dbReference type="EMBL" id="GLC30453.1"/>
    </source>
</evidence>
<comment type="caution">
    <text evidence="7">The sequence shown here is derived from an EMBL/GenBank/DDBJ whole genome shotgun (WGS) entry which is preliminary data.</text>
</comment>
<feature type="transmembrane region" description="Helical" evidence="6">
    <location>
        <begin position="78"/>
        <end position="96"/>
    </location>
</feature>
<dbReference type="PANTHER" id="PTHR38825:SF2">
    <property type="entry name" value="LYSINE TRANSPORTER LYSE"/>
    <property type="match status" value="1"/>
</dbReference>
<keyword evidence="3 6" id="KW-0812">Transmembrane</keyword>
<dbReference type="RefSeq" id="WP_264849718.1">
    <property type="nucleotide sequence ID" value="NZ_BRXR01000001.1"/>
</dbReference>
<evidence type="ECO:0008006" key="9">
    <source>
        <dbReference type="Google" id="ProtNLM"/>
    </source>
</evidence>
<evidence type="ECO:0000256" key="4">
    <source>
        <dbReference type="ARBA" id="ARBA00022989"/>
    </source>
</evidence>
<gene>
    <name evidence="7" type="ORF">bsdE14_18630</name>
</gene>
<feature type="transmembrane region" description="Helical" evidence="6">
    <location>
        <begin position="6"/>
        <end position="30"/>
    </location>
</feature>
<evidence type="ECO:0000256" key="6">
    <source>
        <dbReference type="SAM" id="Phobius"/>
    </source>
</evidence>
<reference evidence="7 8" key="1">
    <citation type="journal article" date="2024" name="Int. J. Syst. Evol. Microbiol.">
        <title>Clostridium omnivorum sp. nov., isolated from anoxic soil under the treatment of reductive soil disinfestation.</title>
        <authorList>
            <person name="Ueki A."/>
            <person name="Tonouchi A."/>
            <person name="Kaku N."/>
            <person name="Honma S."/>
            <person name="Ueki K."/>
        </authorList>
    </citation>
    <scope>NUCLEOTIDE SEQUENCE [LARGE SCALE GENOMIC DNA]</scope>
    <source>
        <strain evidence="7 8">E14</strain>
    </source>
</reference>
<proteinExistence type="predicted"/>
<accession>A0ABQ5N5D7</accession>
<evidence type="ECO:0000256" key="2">
    <source>
        <dbReference type="ARBA" id="ARBA00022475"/>
    </source>
</evidence>
<feature type="transmembrane region" description="Helical" evidence="6">
    <location>
        <begin position="42"/>
        <end position="66"/>
    </location>
</feature>
<evidence type="ECO:0000256" key="1">
    <source>
        <dbReference type="ARBA" id="ARBA00004651"/>
    </source>
</evidence>
<protein>
    <recommendedName>
        <fullName evidence="9">Lysine transporter LysE</fullName>
    </recommendedName>
</protein>
<evidence type="ECO:0000313" key="8">
    <source>
        <dbReference type="Proteomes" id="UP001208567"/>
    </source>
</evidence>
<dbReference type="Pfam" id="PF01810">
    <property type="entry name" value="LysE"/>
    <property type="match status" value="1"/>
</dbReference>
<name>A0ABQ5N5D7_9CLOT</name>
<keyword evidence="8" id="KW-1185">Reference proteome</keyword>
<feature type="transmembrane region" description="Helical" evidence="6">
    <location>
        <begin position="198"/>
        <end position="216"/>
    </location>
</feature>
<feature type="transmembrane region" description="Helical" evidence="6">
    <location>
        <begin position="117"/>
        <end position="137"/>
    </location>
</feature>
<organism evidence="7 8">
    <name type="scientific">Clostridium omnivorum</name>
    <dbReference type="NCBI Taxonomy" id="1604902"/>
    <lineage>
        <taxon>Bacteria</taxon>
        <taxon>Bacillati</taxon>
        <taxon>Bacillota</taxon>
        <taxon>Clostridia</taxon>
        <taxon>Eubacteriales</taxon>
        <taxon>Clostridiaceae</taxon>
        <taxon>Clostridium</taxon>
    </lineage>
</organism>